<comment type="subcellular location">
    <subcellularLocation>
        <location evidence="1">Membrane</location>
        <topology evidence="1">Multi-pass membrane protein</topology>
    </subcellularLocation>
</comment>
<keyword evidence="8 14" id="KW-1133">Transmembrane helix</keyword>
<dbReference type="InterPro" id="IPR027359">
    <property type="entry name" value="Volt_channel_dom_sf"/>
</dbReference>
<protein>
    <submittedName>
        <fullName evidence="16">DUSP9 protein</fullName>
    </submittedName>
</protein>
<dbReference type="InterPro" id="IPR050599">
    <property type="entry name" value="VDCC_alpha-1_subunit"/>
</dbReference>
<evidence type="ECO:0000256" key="3">
    <source>
        <dbReference type="ARBA" id="ARBA00022568"/>
    </source>
</evidence>
<feature type="transmembrane region" description="Helical" evidence="14">
    <location>
        <begin position="616"/>
        <end position="642"/>
    </location>
</feature>
<dbReference type="PANTHER" id="PTHR45628">
    <property type="entry name" value="VOLTAGE-DEPENDENT CALCIUM CHANNEL TYPE A SUBUNIT ALPHA-1"/>
    <property type="match status" value="1"/>
</dbReference>
<keyword evidence="12" id="KW-0407">Ion channel</keyword>
<dbReference type="InterPro" id="IPR005821">
    <property type="entry name" value="Ion_trans_dom"/>
</dbReference>
<evidence type="ECO:0000256" key="7">
    <source>
        <dbReference type="ARBA" id="ARBA00022882"/>
    </source>
</evidence>
<evidence type="ECO:0000256" key="12">
    <source>
        <dbReference type="ARBA" id="ARBA00023303"/>
    </source>
</evidence>
<dbReference type="EMBL" id="CAJNDS010002301">
    <property type="protein sequence ID" value="CAE7420829.1"/>
    <property type="molecule type" value="Genomic_DNA"/>
</dbReference>
<dbReference type="Pfam" id="PF00520">
    <property type="entry name" value="Ion_trans"/>
    <property type="match status" value="1"/>
</dbReference>
<evidence type="ECO:0000256" key="2">
    <source>
        <dbReference type="ARBA" id="ARBA00022448"/>
    </source>
</evidence>
<feature type="compositionally biased region" description="Basic and acidic residues" evidence="13">
    <location>
        <begin position="101"/>
        <end position="115"/>
    </location>
</feature>
<keyword evidence="11" id="KW-0325">Glycoprotein</keyword>
<keyword evidence="5 14" id="KW-0812">Transmembrane</keyword>
<keyword evidence="2" id="KW-0813">Transport</keyword>
<reference evidence="16" key="1">
    <citation type="submission" date="2021-02" db="EMBL/GenBank/DDBJ databases">
        <authorList>
            <person name="Dougan E. K."/>
            <person name="Rhodes N."/>
            <person name="Thang M."/>
            <person name="Chan C."/>
        </authorList>
    </citation>
    <scope>NUCLEOTIDE SEQUENCE</scope>
</reference>
<evidence type="ECO:0000256" key="10">
    <source>
        <dbReference type="ARBA" id="ARBA00023136"/>
    </source>
</evidence>
<evidence type="ECO:0000256" key="1">
    <source>
        <dbReference type="ARBA" id="ARBA00004141"/>
    </source>
</evidence>
<keyword evidence="7" id="KW-0851">Voltage-gated channel</keyword>
<dbReference type="OrthoDB" id="422079at2759"/>
<evidence type="ECO:0000256" key="4">
    <source>
        <dbReference type="ARBA" id="ARBA00022673"/>
    </source>
</evidence>
<accession>A0A812R5R5</accession>
<dbReference type="Proteomes" id="UP000604046">
    <property type="component" value="Unassembled WGS sequence"/>
</dbReference>
<evidence type="ECO:0000313" key="17">
    <source>
        <dbReference type="Proteomes" id="UP000604046"/>
    </source>
</evidence>
<sequence>MPTNESMTVSYIERSAPSTRNAKVQAFNRGKEAAYADALEFCRQGLGNLGEEILLSVRAQMQSTAERIRMEVTETVESNQLNVSSQLELLHTRVQSLANSEHSKQAQSHESRSVHQNEASRMLVMRREEQIVQIHEQLSRMLEHISKIQKKSDMDLCMEHLAGKIDVQKMLDVQTMNLMQNIQKLQLGAPDLSMTLQELQATGPPQDLDFSPVISEIRRAHVMIEEDMQTMMREIAKIQQHLQLDFLPIGPSACEATPRSVVESEATIESVVVQPKAVSFAEAEEEPTSDDGRCDTVTSEMDVMKFSHMASKVKKLKRVREMGAQTEQAYRDTHAQTDADFHKPHQHKKHRPSAEPKKNAKPLVPARPGGLQDQDAFKEKARRALLKPQYNVLDYYHTTGICQRIARSMWFDNLTVAIVGLNAIWISIDIDYNQSILLMEADAIFQVVENTFCTYFFFEISIRFGAFAKKRQAFLDPWFLFDLLLVTNMVAETWLVPIVIAIVGSGADVLNVSFLRMMRMVKLLRLSRVTRFIRAVPELIIIVKAMGFAARSVMVFFFVWLVIIYVYAVVLRQATDGSEVGDLLFPTVPDAMNSLLLDGLLADYSPFMKSLGSAGALLYIVGLTYILLVAVTVMYMLVGCLVEAVGAIASSQKEGLVVSYVAGSIRNKMEQIGHNPEAPISQQDFQNYLTDSEVAGILQSVKVDVVVLADMLEMFYEDLERTGDVMTFEKMIELMLNGRGSNTATVRDTKELLRMIKSAIRVQTAETTKKLAEELSSVQQTINAMREEAMFDDSDSSFLVI</sequence>
<keyword evidence="6" id="KW-0106">Calcium</keyword>
<feature type="region of interest" description="Disordered" evidence="13">
    <location>
        <begin position="336"/>
        <end position="372"/>
    </location>
</feature>
<dbReference type="GO" id="GO:0098703">
    <property type="term" value="P:calcium ion import across plasma membrane"/>
    <property type="evidence" value="ECO:0007669"/>
    <property type="project" value="TreeGrafter"/>
</dbReference>
<keyword evidence="10 14" id="KW-0472">Membrane</keyword>
<dbReference type="AlphaFoldDB" id="A0A812R5R5"/>
<dbReference type="SUPFAM" id="SSF81324">
    <property type="entry name" value="Voltage-gated potassium channels"/>
    <property type="match status" value="1"/>
</dbReference>
<keyword evidence="3" id="KW-0109">Calcium transport</keyword>
<dbReference type="GO" id="GO:0008331">
    <property type="term" value="F:high voltage-gated calcium channel activity"/>
    <property type="evidence" value="ECO:0007669"/>
    <property type="project" value="TreeGrafter"/>
</dbReference>
<evidence type="ECO:0000256" key="13">
    <source>
        <dbReference type="SAM" id="MobiDB-lite"/>
    </source>
</evidence>
<evidence type="ECO:0000256" key="11">
    <source>
        <dbReference type="ARBA" id="ARBA00023180"/>
    </source>
</evidence>
<keyword evidence="9" id="KW-0406">Ion transport</keyword>
<evidence type="ECO:0000256" key="9">
    <source>
        <dbReference type="ARBA" id="ARBA00023065"/>
    </source>
</evidence>
<dbReference type="Gene3D" id="1.20.120.350">
    <property type="entry name" value="Voltage-gated potassium channels. Chain C"/>
    <property type="match status" value="1"/>
</dbReference>
<evidence type="ECO:0000259" key="15">
    <source>
        <dbReference type="Pfam" id="PF00520"/>
    </source>
</evidence>
<feature type="region of interest" description="Disordered" evidence="13">
    <location>
        <begin position="98"/>
        <end position="118"/>
    </location>
</feature>
<dbReference type="PANTHER" id="PTHR45628:SF7">
    <property type="entry name" value="VOLTAGE-DEPENDENT CALCIUM CHANNEL TYPE A SUBUNIT ALPHA-1"/>
    <property type="match status" value="1"/>
</dbReference>
<evidence type="ECO:0000256" key="8">
    <source>
        <dbReference type="ARBA" id="ARBA00022989"/>
    </source>
</evidence>
<organism evidence="16 17">
    <name type="scientific">Symbiodinium natans</name>
    <dbReference type="NCBI Taxonomy" id="878477"/>
    <lineage>
        <taxon>Eukaryota</taxon>
        <taxon>Sar</taxon>
        <taxon>Alveolata</taxon>
        <taxon>Dinophyceae</taxon>
        <taxon>Suessiales</taxon>
        <taxon>Symbiodiniaceae</taxon>
        <taxon>Symbiodinium</taxon>
    </lineage>
</organism>
<gene>
    <name evidence="16" type="primary">DUSP9</name>
    <name evidence="16" type="ORF">SNAT2548_LOCUS22893</name>
</gene>
<keyword evidence="4" id="KW-0107">Calcium channel</keyword>
<evidence type="ECO:0000256" key="14">
    <source>
        <dbReference type="SAM" id="Phobius"/>
    </source>
</evidence>
<evidence type="ECO:0000256" key="5">
    <source>
        <dbReference type="ARBA" id="ARBA00022692"/>
    </source>
</evidence>
<feature type="transmembrane region" description="Helical" evidence="14">
    <location>
        <begin position="494"/>
        <end position="518"/>
    </location>
</feature>
<name>A0A812R5R5_9DINO</name>
<evidence type="ECO:0000313" key="16">
    <source>
        <dbReference type="EMBL" id="CAE7420829.1"/>
    </source>
</evidence>
<proteinExistence type="predicted"/>
<dbReference type="GO" id="GO:0005891">
    <property type="term" value="C:voltage-gated calcium channel complex"/>
    <property type="evidence" value="ECO:0007669"/>
    <property type="project" value="TreeGrafter"/>
</dbReference>
<keyword evidence="17" id="KW-1185">Reference proteome</keyword>
<feature type="domain" description="Ion transport" evidence="15">
    <location>
        <begin position="409"/>
        <end position="651"/>
    </location>
</feature>
<evidence type="ECO:0000256" key="6">
    <source>
        <dbReference type="ARBA" id="ARBA00022837"/>
    </source>
</evidence>
<comment type="caution">
    <text evidence="16">The sequence shown here is derived from an EMBL/GenBank/DDBJ whole genome shotgun (WGS) entry which is preliminary data.</text>
</comment>
<feature type="transmembrane region" description="Helical" evidence="14">
    <location>
        <begin position="539"/>
        <end position="568"/>
    </location>
</feature>